<accession>A0ABW4M995</accession>
<evidence type="ECO:0000256" key="3">
    <source>
        <dbReference type="ARBA" id="ARBA00023082"/>
    </source>
</evidence>
<dbReference type="PANTHER" id="PTHR43133">
    <property type="entry name" value="RNA POLYMERASE ECF-TYPE SIGMA FACTO"/>
    <property type="match status" value="1"/>
</dbReference>
<evidence type="ECO:0000313" key="9">
    <source>
        <dbReference type="Proteomes" id="UP001597215"/>
    </source>
</evidence>
<comment type="similarity">
    <text evidence="1">Belongs to the sigma-70 factor family. ECF subfamily.</text>
</comment>
<keyword evidence="9" id="KW-1185">Reference proteome</keyword>
<dbReference type="SUPFAM" id="SSF88946">
    <property type="entry name" value="Sigma2 domain of RNA polymerase sigma factors"/>
    <property type="match status" value="1"/>
</dbReference>
<reference evidence="9" key="1">
    <citation type="journal article" date="2019" name="Int. J. Syst. Evol. Microbiol.">
        <title>The Global Catalogue of Microorganisms (GCM) 10K type strain sequencing project: providing services to taxonomists for standard genome sequencing and annotation.</title>
        <authorList>
            <consortium name="The Broad Institute Genomics Platform"/>
            <consortium name="The Broad Institute Genome Sequencing Center for Infectious Disease"/>
            <person name="Wu L."/>
            <person name="Ma J."/>
        </authorList>
    </citation>
    <scope>NUCLEOTIDE SEQUENCE [LARGE SCALE GENOMIC DNA]</scope>
    <source>
        <strain evidence="9">CGMCC 1.12449</strain>
    </source>
</reference>
<dbReference type="InterPro" id="IPR014284">
    <property type="entry name" value="RNA_pol_sigma-70_dom"/>
</dbReference>
<proteinExistence type="inferred from homology"/>
<comment type="caution">
    <text evidence="8">The sequence shown here is derived from an EMBL/GenBank/DDBJ whole genome shotgun (WGS) entry which is preliminary data.</text>
</comment>
<feature type="domain" description="RNA polymerase sigma-70 region 4" evidence="7">
    <location>
        <begin position="143"/>
        <end position="192"/>
    </location>
</feature>
<dbReference type="Gene3D" id="1.10.10.10">
    <property type="entry name" value="Winged helix-like DNA-binding domain superfamily/Winged helix DNA-binding domain"/>
    <property type="match status" value="1"/>
</dbReference>
<dbReference type="InterPro" id="IPR007627">
    <property type="entry name" value="RNA_pol_sigma70_r2"/>
</dbReference>
<dbReference type="InterPro" id="IPR039425">
    <property type="entry name" value="RNA_pol_sigma-70-like"/>
</dbReference>
<evidence type="ECO:0000256" key="4">
    <source>
        <dbReference type="ARBA" id="ARBA00023125"/>
    </source>
</evidence>
<keyword evidence="5" id="KW-0804">Transcription</keyword>
<dbReference type="NCBIfam" id="TIGR02937">
    <property type="entry name" value="sigma70-ECF"/>
    <property type="match status" value="1"/>
</dbReference>
<dbReference type="PANTHER" id="PTHR43133:SF62">
    <property type="entry name" value="RNA POLYMERASE SIGMA FACTOR SIGZ"/>
    <property type="match status" value="1"/>
</dbReference>
<evidence type="ECO:0000259" key="7">
    <source>
        <dbReference type="Pfam" id="PF04545"/>
    </source>
</evidence>
<keyword evidence="4" id="KW-0238">DNA-binding</keyword>
<evidence type="ECO:0000313" key="8">
    <source>
        <dbReference type="EMBL" id="MFD1765619.1"/>
    </source>
</evidence>
<dbReference type="InterPro" id="IPR007630">
    <property type="entry name" value="RNA_pol_sigma70_r4"/>
</dbReference>
<evidence type="ECO:0000259" key="6">
    <source>
        <dbReference type="Pfam" id="PF04542"/>
    </source>
</evidence>
<dbReference type="InterPro" id="IPR036388">
    <property type="entry name" value="WH-like_DNA-bd_sf"/>
</dbReference>
<dbReference type="Gene3D" id="1.10.1740.10">
    <property type="match status" value="1"/>
</dbReference>
<sequence>MNAQPDASQMAIARANRERELLSDALARVGIGDRKAFEFLYRRTSAKLFGVCLRIFGNRNEAEEALQDAYLTIWNRAAAFDRDKASPISWLVAVTRNKAIDRLRARDKGKAVDLDEALGTADTSPNAEARLAEKDDAKVMDRCIDRLDDRDANFIRAAFWNGRTYADLAVAESTPLPTIKSRIRRALIKLRHCLEGSE</sequence>
<dbReference type="RefSeq" id="WP_381510956.1">
    <property type="nucleotide sequence ID" value="NZ_JBHUEL010000002.1"/>
</dbReference>
<dbReference type="Pfam" id="PF04542">
    <property type="entry name" value="Sigma70_r2"/>
    <property type="match status" value="1"/>
</dbReference>
<evidence type="ECO:0000256" key="2">
    <source>
        <dbReference type="ARBA" id="ARBA00023015"/>
    </source>
</evidence>
<dbReference type="Pfam" id="PF04545">
    <property type="entry name" value="Sigma70_r4"/>
    <property type="match status" value="1"/>
</dbReference>
<dbReference type="InterPro" id="IPR013325">
    <property type="entry name" value="RNA_pol_sigma_r2"/>
</dbReference>
<evidence type="ECO:0000256" key="1">
    <source>
        <dbReference type="ARBA" id="ARBA00010641"/>
    </source>
</evidence>
<dbReference type="SUPFAM" id="SSF88659">
    <property type="entry name" value="Sigma3 and sigma4 domains of RNA polymerase sigma factors"/>
    <property type="match status" value="1"/>
</dbReference>
<organism evidence="8 9">
    <name type="scientific">Sphingorhabdus buctiana</name>
    <dbReference type="NCBI Taxonomy" id="1508805"/>
    <lineage>
        <taxon>Bacteria</taxon>
        <taxon>Pseudomonadati</taxon>
        <taxon>Pseudomonadota</taxon>
        <taxon>Alphaproteobacteria</taxon>
        <taxon>Sphingomonadales</taxon>
        <taxon>Sphingomonadaceae</taxon>
        <taxon>Sphingorhabdus</taxon>
    </lineage>
</organism>
<evidence type="ECO:0000256" key="5">
    <source>
        <dbReference type="ARBA" id="ARBA00023163"/>
    </source>
</evidence>
<gene>
    <name evidence="8" type="ORF">ACFSAG_02025</name>
</gene>
<keyword evidence="3" id="KW-0731">Sigma factor</keyword>
<keyword evidence="2" id="KW-0805">Transcription regulation</keyword>
<name>A0ABW4M995_9SPHN</name>
<dbReference type="EMBL" id="JBHUEL010000002">
    <property type="protein sequence ID" value="MFD1765619.1"/>
    <property type="molecule type" value="Genomic_DNA"/>
</dbReference>
<dbReference type="Proteomes" id="UP001597215">
    <property type="component" value="Unassembled WGS sequence"/>
</dbReference>
<dbReference type="InterPro" id="IPR013324">
    <property type="entry name" value="RNA_pol_sigma_r3/r4-like"/>
</dbReference>
<feature type="domain" description="RNA polymerase sigma-70 region 2" evidence="6">
    <location>
        <begin position="40"/>
        <end position="107"/>
    </location>
</feature>
<protein>
    <submittedName>
        <fullName evidence="8">Sigma-70 family RNA polymerase sigma factor</fullName>
    </submittedName>
</protein>